<protein>
    <submittedName>
        <fullName evidence="1">Uncharacterized protein</fullName>
    </submittedName>
</protein>
<comment type="caution">
    <text evidence="1">The sequence shown here is derived from an EMBL/GenBank/DDBJ whole genome shotgun (WGS) entry which is preliminary data.</text>
</comment>
<dbReference type="Proteomes" id="UP000237966">
    <property type="component" value="Unassembled WGS sequence"/>
</dbReference>
<keyword evidence="3" id="KW-1185">Reference proteome</keyword>
<dbReference type="STRING" id="145458.APU90_07080"/>
<evidence type="ECO:0000313" key="4">
    <source>
        <dbReference type="Proteomes" id="UP000237966"/>
    </source>
</evidence>
<dbReference type="EMBL" id="PSWU01000013">
    <property type="protein sequence ID" value="PPI13971.1"/>
    <property type="molecule type" value="Genomic_DNA"/>
</dbReference>
<evidence type="ECO:0000313" key="1">
    <source>
        <dbReference type="EMBL" id="KKM44920.1"/>
    </source>
</evidence>
<organism evidence="1 3">
    <name type="scientific">Rathayibacter toxicus</name>
    <dbReference type="NCBI Taxonomy" id="145458"/>
    <lineage>
        <taxon>Bacteria</taxon>
        <taxon>Bacillati</taxon>
        <taxon>Actinomycetota</taxon>
        <taxon>Actinomycetes</taxon>
        <taxon>Micrococcales</taxon>
        <taxon>Microbacteriaceae</taxon>
        <taxon>Rathayibacter</taxon>
    </lineage>
</organism>
<gene>
    <name evidence="2" type="ORF">C5C51_09785</name>
    <name evidence="1" type="ORF">VT73_07245</name>
</gene>
<evidence type="ECO:0000313" key="3">
    <source>
        <dbReference type="Proteomes" id="UP000052979"/>
    </source>
</evidence>
<sequence>MAAAGPMPHFRRTTHRIHLRLCRTVPFECDQLRRASHALDHRIASFGVAEGDLDRHRATVEGLGNNDVVLVLRDSVGEGVDAVRFRPRAVL</sequence>
<dbReference type="AlphaFoldDB" id="A0A0C5BGC8"/>
<evidence type="ECO:0000313" key="2">
    <source>
        <dbReference type="EMBL" id="PPI13971.1"/>
    </source>
</evidence>
<dbReference type="KEGG" id="rtx:TI83_09985"/>
<accession>A0A0C5BGC8</accession>
<reference evidence="1 3" key="1">
    <citation type="submission" date="2015-04" db="EMBL/GenBank/DDBJ databases">
        <title>Draft genome sequence of Rathayibacter toxicus strain FH-142 (AKA 70134 or CS 32), a Western Australian isolate.</title>
        <authorList>
            <consortium name="Consortium for Microbial Forensics and Genomics (microFORGE)"/>
            <person name="Knight B.M."/>
            <person name="Roberts D.P."/>
            <person name="Lin D."/>
            <person name="Hari K."/>
            <person name="Fletcher J."/>
            <person name="Melcher U."/>
            <person name="Blagden T."/>
            <person name="Luster D.G."/>
            <person name="Sechler A.J."/>
            <person name="Schneider W.L."/>
            <person name="Winegar R.A."/>
        </authorList>
    </citation>
    <scope>NUCLEOTIDE SEQUENCE [LARGE SCALE GENOMIC DNA]</scope>
    <source>
        <strain evidence="1 3">FH142</strain>
    </source>
</reference>
<reference evidence="2 4" key="2">
    <citation type="submission" date="2018-02" db="EMBL/GenBank/DDBJ databases">
        <title>Bacteriophage NCPPB3778 and a type I-E CRISPR drive the evolution of the US Biological Select Agent, Rathayibacter toxicus.</title>
        <authorList>
            <person name="Davis E.W.II."/>
            <person name="Tabima J.F."/>
            <person name="Weisberg A.J."/>
            <person name="Lopes L.D."/>
            <person name="Wiseman M.S."/>
            <person name="Wiseman M.S."/>
            <person name="Pupko T."/>
            <person name="Belcher M.S."/>
            <person name="Sechler A.J."/>
            <person name="Tancos M.A."/>
            <person name="Schroeder B.K."/>
            <person name="Murray T.D."/>
            <person name="Luster D.G."/>
            <person name="Schneider W.L."/>
            <person name="Rogers E."/>
            <person name="Andreote F.D."/>
            <person name="Grunwald N.J."/>
            <person name="Putnam M.L."/>
            <person name="Chang J.H."/>
        </authorList>
    </citation>
    <scope>NUCLEOTIDE SEQUENCE [LARGE SCALE GENOMIC DNA]</scope>
    <source>
        <strain evidence="2 4">FH99</strain>
    </source>
</reference>
<dbReference type="PATRIC" id="fig|145458.8.peg.1662"/>
<name>A0A0C5BGC8_9MICO</name>
<proteinExistence type="predicted"/>
<dbReference type="Proteomes" id="UP000052979">
    <property type="component" value="Unassembled WGS sequence"/>
</dbReference>
<dbReference type="KEGG" id="rtc:APU90_07080"/>
<dbReference type="EMBL" id="LBFI01000049">
    <property type="protein sequence ID" value="KKM44920.1"/>
    <property type="molecule type" value="Genomic_DNA"/>
</dbReference>